<protein>
    <recommendedName>
        <fullName evidence="3">BTB domain-containing protein</fullName>
    </recommendedName>
</protein>
<reference evidence="1 2" key="1">
    <citation type="submission" date="2018-05" db="EMBL/GenBank/DDBJ databases">
        <title>Genome sequencing and assembly of the regulated plant pathogen Lachnellula willkommii and related sister species for the development of diagnostic species identification markers.</title>
        <authorList>
            <person name="Giroux E."/>
            <person name="Bilodeau G."/>
        </authorList>
    </citation>
    <scope>NUCLEOTIDE SEQUENCE [LARGE SCALE GENOMIC DNA]</scope>
    <source>
        <strain evidence="1 2">CBS 268.59</strain>
    </source>
</reference>
<dbReference type="AlphaFoldDB" id="A0A8T9C375"/>
<dbReference type="Gene3D" id="3.30.710.10">
    <property type="entry name" value="Potassium Channel Kv1.1, Chain A"/>
    <property type="match status" value="1"/>
</dbReference>
<evidence type="ECO:0000313" key="1">
    <source>
        <dbReference type="EMBL" id="TVY78169.1"/>
    </source>
</evidence>
<feature type="non-terminal residue" evidence="1">
    <location>
        <position position="1"/>
    </location>
</feature>
<dbReference type="Proteomes" id="UP000469558">
    <property type="component" value="Unassembled WGS sequence"/>
</dbReference>
<proteinExistence type="predicted"/>
<sequence length="342" mass="38824">MDTSIPGSHAGHERDGSRIMAFSEPHSDTDMSIQVFNQQFHVHSAPLKLRSAFFRAFLDSPDKVPSIGGRFKYMWVTEVDEDGTWQLICSSPDSKSSEHEFVGNAEDEIRSFTLLLHALHGHKFDVLAIEDLDRAVILADYYCALPALSSHLNINTPVFTKATFEEPHKLIESAFQPRHSTLYRECLIQCMGPWGRPKYLNIENEPLRELAAESYKKLEHTVLDTEEALIDTERILTSTRYRTERSGPTIGRFKDVKRAAVSGCGRFTAGRYEYALPLFYQQLMQLPGKQIAQCFRDSIEPLLKNHLVMDSGAQAGLGKYRNHFLCLDIKDNDLPWTIGEAD</sequence>
<comment type="caution">
    <text evidence="1">The sequence shown here is derived from an EMBL/GenBank/DDBJ whole genome shotgun (WGS) entry which is preliminary data.</text>
</comment>
<dbReference type="EMBL" id="QGMK01000830">
    <property type="protein sequence ID" value="TVY78169.1"/>
    <property type="molecule type" value="Genomic_DNA"/>
</dbReference>
<name>A0A8T9C375_9HELO</name>
<evidence type="ECO:0008006" key="3">
    <source>
        <dbReference type="Google" id="ProtNLM"/>
    </source>
</evidence>
<organism evidence="1 2">
    <name type="scientific">Lachnellula suecica</name>
    <dbReference type="NCBI Taxonomy" id="602035"/>
    <lineage>
        <taxon>Eukaryota</taxon>
        <taxon>Fungi</taxon>
        <taxon>Dikarya</taxon>
        <taxon>Ascomycota</taxon>
        <taxon>Pezizomycotina</taxon>
        <taxon>Leotiomycetes</taxon>
        <taxon>Helotiales</taxon>
        <taxon>Lachnaceae</taxon>
        <taxon>Lachnellula</taxon>
    </lineage>
</organism>
<accession>A0A8T9C375</accession>
<keyword evidence="2" id="KW-1185">Reference proteome</keyword>
<gene>
    <name evidence="1" type="ORF">LSUE1_G004184</name>
</gene>
<evidence type="ECO:0000313" key="2">
    <source>
        <dbReference type="Proteomes" id="UP000469558"/>
    </source>
</evidence>
<dbReference type="InterPro" id="IPR011333">
    <property type="entry name" value="SKP1/BTB/POZ_sf"/>
</dbReference>
<dbReference type="OrthoDB" id="2129688at2759"/>